<keyword evidence="4 8" id="KW-0808">Transferase</keyword>
<comment type="caution">
    <text evidence="8">The sequence shown here is derived from an EMBL/GenBank/DDBJ whole genome shotgun (WGS) entry which is preliminary data.</text>
</comment>
<protein>
    <submittedName>
        <fullName evidence="8">PLP-dependent transferase</fullName>
    </submittedName>
</protein>
<proteinExistence type="inferred from homology"/>
<dbReference type="Proteomes" id="UP000217199">
    <property type="component" value="Unassembled WGS sequence"/>
</dbReference>
<dbReference type="STRING" id="2282107.A0A286U9S1"/>
<feature type="domain" description="Aminotransferase class I/classII large" evidence="7">
    <location>
        <begin position="160"/>
        <end position="495"/>
    </location>
</feature>
<dbReference type="Pfam" id="PF00155">
    <property type="entry name" value="Aminotran_1_2"/>
    <property type="match status" value="1"/>
</dbReference>
<comment type="cofactor">
    <cofactor evidence="1">
        <name>pyridoxal 5'-phosphate</name>
        <dbReference type="ChEBI" id="CHEBI:597326"/>
    </cofactor>
</comment>
<dbReference type="GO" id="GO:0030170">
    <property type="term" value="F:pyridoxal phosphate binding"/>
    <property type="evidence" value="ECO:0007669"/>
    <property type="project" value="InterPro"/>
</dbReference>
<evidence type="ECO:0000256" key="6">
    <source>
        <dbReference type="SAM" id="MobiDB-lite"/>
    </source>
</evidence>
<dbReference type="OrthoDB" id="691673at2759"/>
<evidence type="ECO:0000259" key="7">
    <source>
        <dbReference type="Pfam" id="PF00155"/>
    </source>
</evidence>
<dbReference type="EMBL" id="NBII01000008">
    <property type="protein sequence ID" value="PAV16315.1"/>
    <property type="molecule type" value="Genomic_DNA"/>
</dbReference>
<sequence>MSSPNNQAQDANGFLPVDETIKITHTDGVPIGIEVKPETDSVTVKHLPAKFYSNFISAESRRRKPNSIRGLFPLEKVPGVISLLAGKPNPSTFPISNLQVTVRSPPDSTGNVKEDKIDINGSLLAAGLQYGSTAGYEPLVEWIEGLQKFSHGRAKGEGWRVSMGSGSQDILYKAFHALINPGDSVLVESPVYSGVLPLLDELRGEIIPIETDADGIKASSLKEVLENWPEAKPLPKFLYTVPYGCNPTGMTASTARRIEVLELARKYNFLILEDDPYYYLYYGKAARPPSYFTLELQQPEVGRVVRFDSLSKILSAGIRIGFVSGPIPILNAIDLHTQTANLQVASLTQAVAYSVLESWGYETFIQHTEMVSEFYRQKRDVFDAAMQRHLAGLAEWCTPEAGMFFWFKLLLSPRPPSSSSSPASSSPSPTSARPSEVPNNDSDDSEELIRTKAFENGVLALPGTSFLATGGKTAYVRASFSLSGPEDVEEAVRRLKVTILQERERMGVVGV</sequence>
<dbReference type="InterPro" id="IPR004839">
    <property type="entry name" value="Aminotransferase_I/II_large"/>
</dbReference>
<evidence type="ECO:0000256" key="3">
    <source>
        <dbReference type="ARBA" id="ARBA00022576"/>
    </source>
</evidence>
<accession>A0A286U9S1</accession>
<name>A0A286U9S1_9AGAM</name>
<feature type="compositionally biased region" description="Low complexity" evidence="6">
    <location>
        <begin position="417"/>
        <end position="435"/>
    </location>
</feature>
<gene>
    <name evidence="8" type="ORF">PNOK_0793500</name>
</gene>
<dbReference type="PANTHER" id="PTHR42790">
    <property type="entry name" value="AMINOTRANSFERASE"/>
    <property type="match status" value="1"/>
</dbReference>
<dbReference type="InterPro" id="IPR015421">
    <property type="entry name" value="PyrdxlP-dep_Trfase_major"/>
</dbReference>
<evidence type="ECO:0000313" key="9">
    <source>
        <dbReference type="Proteomes" id="UP000217199"/>
    </source>
</evidence>
<dbReference type="InterPro" id="IPR050859">
    <property type="entry name" value="Class-I_PLP-dep_aminotransf"/>
</dbReference>
<dbReference type="GO" id="GO:1901605">
    <property type="term" value="P:alpha-amino acid metabolic process"/>
    <property type="evidence" value="ECO:0007669"/>
    <property type="project" value="TreeGrafter"/>
</dbReference>
<dbReference type="SUPFAM" id="SSF53383">
    <property type="entry name" value="PLP-dependent transferases"/>
    <property type="match status" value="1"/>
</dbReference>
<dbReference type="CDD" id="cd00609">
    <property type="entry name" value="AAT_like"/>
    <property type="match status" value="1"/>
</dbReference>
<dbReference type="InParanoid" id="A0A286U9S1"/>
<evidence type="ECO:0000256" key="2">
    <source>
        <dbReference type="ARBA" id="ARBA00007441"/>
    </source>
</evidence>
<dbReference type="Gene3D" id="3.40.640.10">
    <property type="entry name" value="Type I PLP-dependent aspartate aminotransferase-like (Major domain)"/>
    <property type="match status" value="1"/>
</dbReference>
<keyword evidence="3" id="KW-0032">Aminotransferase</keyword>
<reference evidence="8 9" key="1">
    <citation type="journal article" date="2017" name="Mol. Ecol.">
        <title>Comparative and population genomic landscape of Phellinus noxius: A hypervariable fungus causing root rot in trees.</title>
        <authorList>
            <person name="Chung C.L."/>
            <person name="Lee T.J."/>
            <person name="Akiba M."/>
            <person name="Lee H.H."/>
            <person name="Kuo T.H."/>
            <person name="Liu D."/>
            <person name="Ke H.M."/>
            <person name="Yokoi T."/>
            <person name="Roa M.B."/>
            <person name="Lu M.J."/>
            <person name="Chang Y.Y."/>
            <person name="Ann P.J."/>
            <person name="Tsai J.N."/>
            <person name="Chen C.Y."/>
            <person name="Tzean S.S."/>
            <person name="Ota Y."/>
            <person name="Hattori T."/>
            <person name="Sahashi N."/>
            <person name="Liou R.F."/>
            <person name="Kikuchi T."/>
            <person name="Tsai I.J."/>
        </authorList>
    </citation>
    <scope>NUCLEOTIDE SEQUENCE [LARGE SCALE GENOMIC DNA]</scope>
    <source>
        <strain evidence="8 9">FFPRI411160</strain>
    </source>
</reference>
<evidence type="ECO:0000256" key="4">
    <source>
        <dbReference type="ARBA" id="ARBA00022679"/>
    </source>
</evidence>
<dbReference type="PANTHER" id="PTHR42790:SF19">
    <property type="entry name" value="KYNURENINE_ALPHA-AMINOADIPATE AMINOTRANSFERASE, MITOCHONDRIAL"/>
    <property type="match status" value="1"/>
</dbReference>
<evidence type="ECO:0000256" key="1">
    <source>
        <dbReference type="ARBA" id="ARBA00001933"/>
    </source>
</evidence>
<dbReference type="InterPro" id="IPR015424">
    <property type="entry name" value="PyrdxlP-dep_Trfase"/>
</dbReference>
<dbReference type="AlphaFoldDB" id="A0A286U9S1"/>
<evidence type="ECO:0000256" key="5">
    <source>
        <dbReference type="ARBA" id="ARBA00022898"/>
    </source>
</evidence>
<comment type="similarity">
    <text evidence="2">Belongs to the class-I pyridoxal-phosphate-dependent aminotransferase family.</text>
</comment>
<organism evidence="8 9">
    <name type="scientific">Pyrrhoderma noxium</name>
    <dbReference type="NCBI Taxonomy" id="2282107"/>
    <lineage>
        <taxon>Eukaryota</taxon>
        <taxon>Fungi</taxon>
        <taxon>Dikarya</taxon>
        <taxon>Basidiomycota</taxon>
        <taxon>Agaricomycotina</taxon>
        <taxon>Agaricomycetes</taxon>
        <taxon>Hymenochaetales</taxon>
        <taxon>Hymenochaetaceae</taxon>
        <taxon>Pyrrhoderma</taxon>
    </lineage>
</organism>
<feature type="region of interest" description="Disordered" evidence="6">
    <location>
        <begin position="417"/>
        <end position="446"/>
    </location>
</feature>
<keyword evidence="5" id="KW-0663">Pyridoxal phosphate</keyword>
<keyword evidence="9" id="KW-1185">Reference proteome</keyword>
<evidence type="ECO:0000313" key="8">
    <source>
        <dbReference type="EMBL" id="PAV16315.1"/>
    </source>
</evidence>
<dbReference type="GO" id="GO:0008483">
    <property type="term" value="F:transaminase activity"/>
    <property type="evidence" value="ECO:0007669"/>
    <property type="project" value="UniProtKB-KW"/>
</dbReference>